<dbReference type="EMBL" id="JBFQGM010000029">
    <property type="protein sequence ID" value="MFL9466838.1"/>
    <property type="molecule type" value="Genomic_DNA"/>
</dbReference>
<proteinExistence type="predicted"/>
<evidence type="ECO:0000313" key="2">
    <source>
        <dbReference type="Proteomes" id="UP001628874"/>
    </source>
</evidence>
<keyword evidence="2" id="KW-1185">Reference proteome</keyword>
<comment type="caution">
    <text evidence="1">The sequence shown here is derived from an EMBL/GenBank/DDBJ whole genome shotgun (WGS) entry which is preliminary data.</text>
</comment>
<dbReference type="RefSeq" id="WP_167844578.1">
    <property type="nucleotide sequence ID" value="NZ_JBFQGM010000029.1"/>
</dbReference>
<name>A0ABW8X1F4_9CYAN</name>
<accession>A0ABW8X1F4</accession>
<protein>
    <recommendedName>
        <fullName evidence="3">Transposase</fullName>
    </recommendedName>
</protein>
<sequence>MSTASQEIWNIFYLTAPHQNSPNERLDNILGTIHLMFAAIFWLGQQHESAITQKTPDISLLSPSTF</sequence>
<reference evidence="1 2" key="1">
    <citation type="submission" date="2024-07" db="EMBL/GenBank/DDBJ databases">
        <authorList>
            <person name="Tripathy S."/>
        </authorList>
    </citation>
    <scope>NUCLEOTIDE SEQUENCE [LARGE SCALE GENOMIC DNA]</scope>
    <source>
        <strain evidence="1 2">VB-61278_2</strain>
    </source>
</reference>
<evidence type="ECO:0000313" key="1">
    <source>
        <dbReference type="EMBL" id="MFL9466838.1"/>
    </source>
</evidence>
<organism evidence="1 2">
    <name type="scientific">Scytonema tolypothrichoides VB-61278_2</name>
    <dbReference type="NCBI Taxonomy" id="3232314"/>
    <lineage>
        <taxon>Bacteria</taxon>
        <taxon>Bacillati</taxon>
        <taxon>Cyanobacteriota</taxon>
        <taxon>Cyanophyceae</taxon>
        <taxon>Nostocales</taxon>
        <taxon>Scytonemataceae</taxon>
        <taxon>Scytonema</taxon>
    </lineage>
</organism>
<evidence type="ECO:0008006" key="3">
    <source>
        <dbReference type="Google" id="ProtNLM"/>
    </source>
</evidence>
<dbReference type="Proteomes" id="UP001628874">
    <property type="component" value="Unassembled WGS sequence"/>
</dbReference>
<gene>
    <name evidence="1" type="ORF">AB0759_40335</name>
</gene>